<dbReference type="InterPro" id="IPR004167">
    <property type="entry name" value="PSBD"/>
</dbReference>
<evidence type="ECO:0000256" key="8">
    <source>
        <dbReference type="ARBA" id="ARBA00022679"/>
    </source>
</evidence>
<dbReference type="Pfam" id="PF00198">
    <property type="entry name" value="2-oxoacid_dh"/>
    <property type="match status" value="1"/>
</dbReference>
<sequence length="509" mass="53875">MATDIKAPTFPESVAEGSVAAWHKKAGDSVERDELIVEIETDKVVLEVVAPEAGTLSEVLVEEGDTVQSEQVLGKIGAGAEKKSEKADAKAAPQSEAKAAPAAGGKSHEVKAPTFPESIQEGTVATWHKKVGEAVKRDDVLADIETDKVVLEVVAPADGALAEIKAEEGSQVASEAVLAIFTEGAGGAATAADATPAASADDGSGDERIGDKILAPAARKMVAEHDLDVSKIEGTGKGGRILKEDVQRAVQAGTAKKSAAPAAASKQAAAAPAFEGERPEKRVPMSRLRQTIAKRLVQAQQTAAMLTTYNEVDMGAVMDLRAQYKDTFQKAHDVKLGFMGFFVKAASEALKRFPDVNASIDGTDIVYHGYQDIGVAVSTDRGLVVPVLRDTDSMKIADVEKGIVDFGKRARDGKLGIEEMQGGTFTITNGGIFGSLMSTPILNPPQTAILGMHKIQERPMAVNGKVEIRPMMYLALSYDHRMIDGKDAVQFLVTIKELLEDPARLLLDI</sequence>
<dbReference type="CDD" id="cd06849">
    <property type="entry name" value="lipoyl_domain"/>
    <property type="match status" value="2"/>
</dbReference>
<dbReference type="InterPro" id="IPR006255">
    <property type="entry name" value="SucB"/>
</dbReference>
<feature type="domain" description="Lipoyl-binding" evidence="14">
    <location>
        <begin position="2"/>
        <end position="77"/>
    </location>
</feature>
<accession>A0ABS8ZXD2</accession>
<evidence type="ECO:0000256" key="12">
    <source>
        <dbReference type="RuleBase" id="RU361138"/>
    </source>
</evidence>
<evidence type="ECO:0000259" key="14">
    <source>
        <dbReference type="PROSITE" id="PS50968"/>
    </source>
</evidence>
<dbReference type="Gene3D" id="3.30.559.10">
    <property type="entry name" value="Chloramphenicol acetyltransferase-like domain"/>
    <property type="match status" value="1"/>
</dbReference>
<dbReference type="GO" id="GO:0004149">
    <property type="term" value="F:dihydrolipoyllysine-residue succinyltransferase activity"/>
    <property type="evidence" value="ECO:0007669"/>
    <property type="project" value="UniProtKB-EC"/>
</dbReference>
<dbReference type="InterPro" id="IPR011053">
    <property type="entry name" value="Single_hybrid_motif"/>
</dbReference>
<gene>
    <name evidence="16" type="primary">odhB</name>
    <name evidence="16" type="ORF">HOP53_00345</name>
</gene>
<feature type="region of interest" description="Disordered" evidence="13">
    <location>
        <begin position="253"/>
        <end position="283"/>
    </location>
</feature>
<comment type="pathway">
    <text evidence="3 12">Amino-acid degradation; L-lysine degradation via saccharopine pathway; glutaryl-CoA from L-lysine: step 6/6.</text>
</comment>
<evidence type="ECO:0000256" key="3">
    <source>
        <dbReference type="ARBA" id="ARBA00005145"/>
    </source>
</evidence>
<evidence type="ECO:0000259" key="15">
    <source>
        <dbReference type="PROSITE" id="PS51826"/>
    </source>
</evidence>
<dbReference type="PROSITE" id="PS50968">
    <property type="entry name" value="BIOTINYL_LIPOYL"/>
    <property type="match status" value="2"/>
</dbReference>
<dbReference type="RefSeq" id="WP_234268015.1">
    <property type="nucleotide sequence ID" value="NZ_JABFTX010000001.1"/>
</dbReference>
<feature type="compositionally biased region" description="Low complexity" evidence="13">
    <location>
        <begin position="255"/>
        <end position="273"/>
    </location>
</feature>
<dbReference type="InterPro" id="IPR000089">
    <property type="entry name" value="Biotin_lipoyl"/>
</dbReference>
<evidence type="ECO:0000256" key="4">
    <source>
        <dbReference type="ARBA" id="ARBA00007317"/>
    </source>
</evidence>
<evidence type="ECO:0000256" key="5">
    <source>
        <dbReference type="ARBA" id="ARBA00012945"/>
    </source>
</evidence>
<reference evidence="16 17" key="1">
    <citation type="journal article" date="2021" name="Front. Microbiol.">
        <title>Aerobic Denitrification and Heterotrophic Sulfur Oxidation in the Genus Halomonas Revealed by Six Novel Species Characterizations and Genome-Based Analysis.</title>
        <authorList>
            <person name="Wang L."/>
            <person name="Shao Z."/>
        </authorList>
    </citation>
    <scope>NUCLEOTIDE SEQUENCE [LARGE SCALE GENOMIC DNA]</scope>
    <source>
        <strain evidence="16 17">MCCC 1A11081</strain>
    </source>
</reference>
<feature type="compositionally biased region" description="Low complexity" evidence="13">
    <location>
        <begin position="189"/>
        <end position="202"/>
    </location>
</feature>
<comment type="cofactor">
    <cofactor evidence="1">
        <name>(R)-lipoate</name>
        <dbReference type="ChEBI" id="CHEBI:83088"/>
    </cofactor>
</comment>
<evidence type="ECO:0000256" key="13">
    <source>
        <dbReference type="SAM" id="MobiDB-lite"/>
    </source>
</evidence>
<comment type="caution">
    <text evidence="16">The sequence shown here is derived from an EMBL/GenBank/DDBJ whole genome shotgun (WGS) entry which is preliminary data.</text>
</comment>
<evidence type="ECO:0000256" key="9">
    <source>
        <dbReference type="ARBA" id="ARBA00022823"/>
    </source>
</evidence>
<dbReference type="EMBL" id="JABFTX010000001">
    <property type="protein sequence ID" value="MCE8001281.1"/>
    <property type="molecule type" value="Genomic_DNA"/>
</dbReference>
<dbReference type="NCBIfam" id="TIGR01347">
    <property type="entry name" value="sucB"/>
    <property type="match status" value="1"/>
</dbReference>
<feature type="region of interest" description="Disordered" evidence="13">
    <location>
        <begin position="78"/>
        <end position="116"/>
    </location>
</feature>
<proteinExistence type="inferred from homology"/>
<evidence type="ECO:0000313" key="16">
    <source>
        <dbReference type="EMBL" id="MCE8001281.1"/>
    </source>
</evidence>
<evidence type="ECO:0000313" key="17">
    <source>
        <dbReference type="Proteomes" id="UP001320168"/>
    </source>
</evidence>
<dbReference type="Pfam" id="PF02817">
    <property type="entry name" value="E3_binding"/>
    <property type="match status" value="1"/>
</dbReference>
<dbReference type="SUPFAM" id="SSF52777">
    <property type="entry name" value="CoA-dependent acyltransferases"/>
    <property type="match status" value="1"/>
</dbReference>
<evidence type="ECO:0000256" key="2">
    <source>
        <dbReference type="ARBA" id="ARBA00004052"/>
    </source>
</evidence>
<dbReference type="InterPro" id="IPR003016">
    <property type="entry name" value="2-oxoA_DH_lipoyl-BS"/>
</dbReference>
<feature type="compositionally biased region" description="Low complexity" evidence="13">
    <location>
        <begin position="90"/>
        <end position="105"/>
    </location>
</feature>
<dbReference type="InterPro" id="IPR001078">
    <property type="entry name" value="2-oxoacid_DH_actylTfrase"/>
</dbReference>
<dbReference type="Proteomes" id="UP001320168">
    <property type="component" value="Unassembled WGS sequence"/>
</dbReference>
<evidence type="ECO:0000256" key="6">
    <source>
        <dbReference type="ARBA" id="ARBA00019511"/>
    </source>
</evidence>
<evidence type="ECO:0000256" key="1">
    <source>
        <dbReference type="ARBA" id="ARBA00001938"/>
    </source>
</evidence>
<dbReference type="PROSITE" id="PS00189">
    <property type="entry name" value="LIPOYL"/>
    <property type="match status" value="2"/>
</dbReference>
<name>A0ABS8ZXD2_9GAMM</name>
<dbReference type="PROSITE" id="PS51826">
    <property type="entry name" value="PSBD"/>
    <property type="match status" value="1"/>
</dbReference>
<dbReference type="Pfam" id="PF00364">
    <property type="entry name" value="Biotin_lipoyl"/>
    <property type="match status" value="2"/>
</dbReference>
<keyword evidence="9 12" id="KW-0450">Lipoyl</keyword>
<dbReference type="SUPFAM" id="SSF51230">
    <property type="entry name" value="Single hybrid motif"/>
    <property type="match status" value="2"/>
</dbReference>
<comment type="similarity">
    <text evidence="4 12">Belongs to the 2-oxoacid dehydrogenase family.</text>
</comment>
<dbReference type="PANTHER" id="PTHR43416:SF5">
    <property type="entry name" value="DIHYDROLIPOYLLYSINE-RESIDUE SUCCINYLTRANSFERASE COMPONENT OF 2-OXOGLUTARATE DEHYDROGENASE COMPLEX, MITOCHONDRIAL"/>
    <property type="match status" value="1"/>
</dbReference>
<feature type="domain" description="Peripheral subunit-binding (PSBD)" evidence="15">
    <location>
        <begin position="213"/>
        <end position="250"/>
    </location>
</feature>
<evidence type="ECO:0000256" key="7">
    <source>
        <dbReference type="ARBA" id="ARBA00022532"/>
    </source>
</evidence>
<dbReference type="Gene3D" id="2.40.50.100">
    <property type="match status" value="2"/>
</dbReference>
<feature type="compositionally biased region" description="Basic and acidic residues" evidence="13">
    <location>
        <begin position="80"/>
        <end position="89"/>
    </location>
</feature>
<dbReference type="PANTHER" id="PTHR43416">
    <property type="entry name" value="DIHYDROLIPOYLLYSINE-RESIDUE SUCCINYLTRANSFERASE COMPONENT OF 2-OXOGLUTARATE DEHYDROGENASE COMPLEX, MITOCHONDRIAL-RELATED"/>
    <property type="match status" value="1"/>
</dbReference>
<keyword evidence="8 12" id="KW-0808">Transferase</keyword>
<keyword evidence="10 12" id="KW-0012">Acyltransferase</keyword>
<dbReference type="SUPFAM" id="SSF47005">
    <property type="entry name" value="Peripheral subunit-binding domain of 2-oxo acid dehydrogenase complex"/>
    <property type="match status" value="1"/>
</dbReference>
<comment type="catalytic activity">
    <reaction evidence="11 12">
        <text>N(6)-[(R)-dihydrolipoyl]-L-lysyl-[protein] + succinyl-CoA = N(6)-[(R)-S(8)-succinyldihydrolipoyl]-L-lysyl-[protein] + CoA</text>
        <dbReference type="Rhea" id="RHEA:15213"/>
        <dbReference type="Rhea" id="RHEA-COMP:10475"/>
        <dbReference type="Rhea" id="RHEA-COMP:20092"/>
        <dbReference type="ChEBI" id="CHEBI:57287"/>
        <dbReference type="ChEBI" id="CHEBI:57292"/>
        <dbReference type="ChEBI" id="CHEBI:83100"/>
        <dbReference type="ChEBI" id="CHEBI:83120"/>
        <dbReference type="EC" id="2.3.1.61"/>
    </reaction>
</comment>
<evidence type="ECO:0000256" key="10">
    <source>
        <dbReference type="ARBA" id="ARBA00023315"/>
    </source>
</evidence>
<dbReference type="EC" id="2.3.1.61" evidence="5 12"/>
<dbReference type="NCBIfam" id="NF004309">
    <property type="entry name" value="PRK05704.1"/>
    <property type="match status" value="1"/>
</dbReference>
<keyword evidence="7 12" id="KW-0816">Tricarboxylic acid cycle</keyword>
<dbReference type="InterPro" id="IPR023213">
    <property type="entry name" value="CAT-like_dom_sf"/>
</dbReference>
<organism evidence="16 17">
    <name type="scientific">Billgrantia ethanolica</name>
    <dbReference type="NCBI Taxonomy" id="2733486"/>
    <lineage>
        <taxon>Bacteria</taxon>
        <taxon>Pseudomonadati</taxon>
        <taxon>Pseudomonadota</taxon>
        <taxon>Gammaproteobacteria</taxon>
        <taxon>Oceanospirillales</taxon>
        <taxon>Halomonadaceae</taxon>
        <taxon>Billgrantia</taxon>
    </lineage>
</organism>
<evidence type="ECO:0000256" key="11">
    <source>
        <dbReference type="ARBA" id="ARBA00052761"/>
    </source>
</evidence>
<comment type="function">
    <text evidence="2 12">E2 component of the 2-oxoglutarate dehydrogenase (OGDH) complex which catalyzes the second step in the conversion of 2-oxoglutarate to succinyl-CoA and CO(2).</text>
</comment>
<keyword evidence="17" id="KW-1185">Reference proteome</keyword>
<dbReference type="InterPro" id="IPR036625">
    <property type="entry name" value="E3-bd_dom_sf"/>
</dbReference>
<dbReference type="Gene3D" id="4.10.320.10">
    <property type="entry name" value="E3-binding domain"/>
    <property type="match status" value="1"/>
</dbReference>
<protein>
    <recommendedName>
        <fullName evidence="6 12">Dihydrolipoyllysine-residue succinyltransferase component of 2-oxoglutarate dehydrogenase complex</fullName>
        <ecNumber evidence="5 12">2.3.1.61</ecNumber>
    </recommendedName>
    <alternativeName>
        <fullName evidence="12">2-oxoglutarate dehydrogenase complex component E2</fullName>
    </alternativeName>
</protein>
<feature type="domain" description="Lipoyl-binding" evidence="14">
    <location>
        <begin position="107"/>
        <end position="182"/>
    </location>
</feature>
<feature type="region of interest" description="Disordered" evidence="13">
    <location>
        <begin position="189"/>
        <end position="209"/>
    </location>
</feature>
<dbReference type="InterPro" id="IPR050537">
    <property type="entry name" value="2-oxoacid_dehydrogenase"/>
</dbReference>